<comment type="caution">
    <text evidence="20">The sequence shown here is derived from an EMBL/GenBank/DDBJ whole genome shotgun (WGS) entry which is preliminary data.</text>
</comment>
<evidence type="ECO:0000256" key="4">
    <source>
        <dbReference type="ARBA" id="ARBA00006109"/>
    </source>
</evidence>
<dbReference type="GO" id="GO:0005634">
    <property type="term" value="C:nucleus"/>
    <property type="evidence" value="ECO:0007669"/>
    <property type="project" value="UniProtKB-SubCell"/>
</dbReference>
<dbReference type="SMART" id="SM00533">
    <property type="entry name" value="MUTSd"/>
    <property type="match status" value="1"/>
</dbReference>
<evidence type="ECO:0000256" key="11">
    <source>
        <dbReference type="ARBA" id="ARBA00023125"/>
    </source>
</evidence>
<evidence type="ECO:0000256" key="1">
    <source>
        <dbReference type="ARBA" id="ARBA00004123"/>
    </source>
</evidence>
<dbReference type="EMBL" id="JAAMPI010000023">
    <property type="protein sequence ID" value="KAF4637415.1"/>
    <property type="molecule type" value="Genomic_DNA"/>
</dbReference>
<evidence type="ECO:0000256" key="5">
    <source>
        <dbReference type="ARBA" id="ARBA00006271"/>
    </source>
</evidence>
<dbReference type="FunFam" id="3.40.50.300:FF:001067">
    <property type="entry name" value="DNA mismatch repair protein MSH5"/>
    <property type="match status" value="1"/>
</dbReference>
<evidence type="ECO:0000256" key="12">
    <source>
        <dbReference type="ARBA" id="ARBA00023136"/>
    </source>
</evidence>
<feature type="signal peptide" evidence="18">
    <location>
        <begin position="1"/>
        <end position="22"/>
    </location>
</feature>
<dbReference type="GO" id="GO:0005694">
    <property type="term" value="C:chromosome"/>
    <property type="evidence" value="ECO:0007669"/>
    <property type="project" value="UniProtKB-SubCell"/>
</dbReference>
<evidence type="ECO:0000256" key="13">
    <source>
        <dbReference type="ARBA" id="ARBA00023242"/>
    </source>
</evidence>
<dbReference type="PANTHER" id="PTHR11361">
    <property type="entry name" value="DNA MISMATCH REPAIR PROTEIN MUTS FAMILY MEMBER"/>
    <property type="match status" value="1"/>
</dbReference>
<dbReference type="AlphaFoldDB" id="A0A8H4RWS6"/>
<evidence type="ECO:0000256" key="16">
    <source>
        <dbReference type="ARBA" id="ARBA00077470"/>
    </source>
</evidence>
<keyword evidence="13" id="KW-0539">Nucleus</keyword>
<name>A0A8H4RWS6_9HELO</name>
<dbReference type="GO" id="GO:0051026">
    <property type="term" value="P:chiasma assembly"/>
    <property type="evidence" value="ECO:0007669"/>
    <property type="project" value="TreeGrafter"/>
</dbReference>
<proteinExistence type="inferred from homology"/>
<evidence type="ECO:0000313" key="21">
    <source>
        <dbReference type="Proteomes" id="UP000566819"/>
    </source>
</evidence>
<dbReference type="Proteomes" id="UP000566819">
    <property type="component" value="Unassembled WGS sequence"/>
</dbReference>
<evidence type="ECO:0000256" key="9">
    <source>
        <dbReference type="ARBA" id="ARBA00022840"/>
    </source>
</evidence>
<dbReference type="InterPro" id="IPR045076">
    <property type="entry name" value="MutS"/>
</dbReference>
<keyword evidence="7" id="KW-0812">Transmembrane</keyword>
<feature type="chain" id="PRO_5034431467" description="DNA mismatch repair protein MSH5" evidence="18">
    <location>
        <begin position="23"/>
        <end position="1129"/>
    </location>
</feature>
<keyword evidence="21" id="KW-1185">Reference proteome</keyword>
<dbReference type="OrthoDB" id="29596at2759"/>
<dbReference type="PANTHER" id="PTHR11361:SF20">
    <property type="entry name" value="MUTS PROTEIN HOMOLOG 5"/>
    <property type="match status" value="1"/>
</dbReference>
<dbReference type="GO" id="GO:0012505">
    <property type="term" value="C:endomembrane system"/>
    <property type="evidence" value="ECO:0007669"/>
    <property type="project" value="UniProtKB-SubCell"/>
</dbReference>
<reference evidence="20 21" key="1">
    <citation type="submission" date="2020-03" db="EMBL/GenBank/DDBJ databases">
        <title>Draft Genome Sequence of Cudoniella acicularis.</title>
        <authorList>
            <person name="Buettner E."/>
            <person name="Kellner H."/>
        </authorList>
    </citation>
    <scope>NUCLEOTIDE SEQUENCE [LARGE SCALE GENOMIC DNA]</scope>
    <source>
        <strain evidence="20 21">DSM 108380</strain>
    </source>
</reference>
<accession>A0A8H4RWS6</accession>
<sequence length="1129" mass="125430">MTWISKPITGLGLLFLAHACYSAYEHSALHSTSTASLSSITTHGPPAVATLPIDISIETIVAVFTICLGLVLGTPELRPIQWRVWAGKIEREGEMGFMGANGEVEKDYVGNPFRVLESRPGFVDIRKQRKDFAEWQTSLNTNRDTSLFSLWIQQLSKAAIIDIFKMAYKRRRLHLHDSSGTSSGTRLQSFSRMGSVPRSNLQSSPSLPRLPQQKRVSLLHTSAGQASPSSRHAPSAPLEIEEDESEIQMREDADSLNEIIMAIDMKGGSVGCAYYVAREEKLYLMQDIKFGGLDIVDTLKLHAQPTTIVISTRSEEPLEEHLSKDARGIDRRDEASDDLGSYVLDTRPSTDFNYEKAKDKLVNLHLSADDAPELVFRTPGDGLQAEDDAGRQGKLLRLAGWMDLDSFLTVGCAGAILAQISRRKSIEYLPNDRAAMVAFQIRTIEMFTLSDQLFINSDTLASLQIMQSENHPNSHMQGPNKSTSGAKESLSVYGLFCHLARTPQGKQKLRQIFLRPSTDLDLIRERLNTIGIFLRPENSSSLDTIHKCLSNIKDIRTVVIHLQKGISSTGKGTKINRGVWANLRNFAHYTLKILEVIRELNDGHSLCVVDKLLVEIQALTLQNIGQSIVEVVDFPRSEEQHRTAVLQGVDAELDAFKRTYDGLDSLLTEAARAVTAEIPEWATQYVENCIFFPQLGFLTVVPLDPETGKGRYEGEGMENDIWDRIFASNDMGYYKNRRMRQMDSHLGDLYGEICDREIEIIHSLAVKVLEHENILVQSSNLLGELDSLVALALGARKYDLNAPRMTTANVIQIEKGRHPLQELTVAYIPNNFFLRGGNGDGDVEEDQEDLTLPTGQASSSVQQSVEDPSMLVMTGPNYSGKSIYLKQNALIVYMAHIGSYVPAEKAVIGLTDKILTRIATRESVSKNQSAFMIDLQQISLSMTLATYRSLVIVDEFGKGTNAHDGAGLSCGVLEYFLSLGDHRPKVLAATHFHEIFENGFLEERPELSFGHMEVRIDSDAEAVEEQITYLYNFVQGRSSSSFGTCCALLNGIDPAIVDRADELILLAARGEDLIAACTKLPEKEAHELEDAEQIGRQFLEQDFPRPDNKDVSSFDVRSALQNILTISSV</sequence>
<evidence type="ECO:0000256" key="17">
    <source>
        <dbReference type="SAM" id="MobiDB-lite"/>
    </source>
</evidence>
<dbReference type="PROSITE" id="PS00486">
    <property type="entry name" value="DNA_MISMATCH_REPAIR_2"/>
    <property type="match status" value="1"/>
</dbReference>
<dbReference type="SMART" id="SM00534">
    <property type="entry name" value="MUTSac"/>
    <property type="match status" value="1"/>
</dbReference>
<evidence type="ECO:0000256" key="15">
    <source>
        <dbReference type="ARBA" id="ARBA00073549"/>
    </source>
</evidence>
<evidence type="ECO:0000256" key="8">
    <source>
        <dbReference type="ARBA" id="ARBA00022741"/>
    </source>
</evidence>
<evidence type="ECO:0000256" key="7">
    <source>
        <dbReference type="ARBA" id="ARBA00022692"/>
    </source>
</evidence>
<feature type="compositionally biased region" description="Low complexity" evidence="17">
    <location>
        <begin position="226"/>
        <end position="237"/>
    </location>
</feature>
<dbReference type="InterPro" id="IPR007696">
    <property type="entry name" value="DNA_mismatch_repair_MutS_core"/>
</dbReference>
<dbReference type="SUPFAM" id="SSF52540">
    <property type="entry name" value="P-loop containing nucleoside triphosphate hydrolases"/>
    <property type="match status" value="1"/>
</dbReference>
<dbReference type="InterPro" id="IPR036187">
    <property type="entry name" value="DNA_mismatch_repair_MutS_sf"/>
</dbReference>
<dbReference type="Gene3D" id="1.10.1420.10">
    <property type="match status" value="1"/>
</dbReference>
<dbReference type="GO" id="GO:0140664">
    <property type="term" value="F:ATP-dependent DNA damage sensor activity"/>
    <property type="evidence" value="ECO:0007669"/>
    <property type="project" value="InterPro"/>
</dbReference>
<evidence type="ECO:0000256" key="2">
    <source>
        <dbReference type="ARBA" id="ARBA00004127"/>
    </source>
</evidence>
<evidence type="ECO:0000256" key="6">
    <source>
        <dbReference type="ARBA" id="ARBA00022454"/>
    </source>
</evidence>
<comment type="similarity">
    <text evidence="5">Belongs to the DNA mismatch repair MutS family.</text>
</comment>
<keyword evidence="14" id="KW-0469">Meiosis</keyword>
<dbReference type="CDD" id="cd03281">
    <property type="entry name" value="ABC_MSH5_euk"/>
    <property type="match status" value="1"/>
</dbReference>
<dbReference type="Gene3D" id="3.40.50.300">
    <property type="entry name" value="P-loop containing nucleotide triphosphate hydrolases"/>
    <property type="match status" value="1"/>
</dbReference>
<dbReference type="InterPro" id="IPR027417">
    <property type="entry name" value="P-loop_NTPase"/>
</dbReference>
<dbReference type="InterPro" id="IPR000432">
    <property type="entry name" value="DNA_mismatch_repair_MutS_C"/>
</dbReference>
<dbReference type="Pfam" id="PF05192">
    <property type="entry name" value="MutS_III"/>
    <property type="match status" value="1"/>
</dbReference>
<evidence type="ECO:0000313" key="20">
    <source>
        <dbReference type="EMBL" id="KAF4637415.1"/>
    </source>
</evidence>
<dbReference type="GO" id="GO:0005524">
    <property type="term" value="F:ATP binding"/>
    <property type="evidence" value="ECO:0007669"/>
    <property type="project" value="UniProtKB-KW"/>
</dbReference>
<protein>
    <recommendedName>
        <fullName evidence="15">DNA mismatch repair protein MSH5</fullName>
    </recommendedName>
    <alternativeName>
        <fullName evidence="16">MutS protein homolog 5</fullName>
    </alternativeName>
</protein>
<feature type="region of interest" description="Disordered" evidence="17">
    <location>
        <begin position="177"/>
        <end position="249"/>
    </location>
</feature>
<keyword evidence="12" id="KW-0472">Membrane</keyword>
<evidence type="ECO:0000256" key="3">
    <source>
        <dbReference type="ARBA" id="ARBA00004286"/>
    </source>
</evidence>
<evidence type="ECO:0000256" key="10">
    <source>
        <dbReference type="ARBA" id="ARBA00022989"/>
    </source>
</evidence>
<keyword evidence="6" id="KW-0158">Chromosome</keyword>
<dbReference type="Pfam" id="PF00488">
    <property type="entry name" value="MutS_V"/>
    <property type="match status" value="1"/>
</dbReference>
<dbReference type="GO" id="GO:0030983">
    <property type="term" value="F:mismatched DNA binding"/>
    <property type="evidence" value="ECO:0007669"/>
    <property type="project" value="InterPro"/>
</dbReference>
<keyword evidence="10" id="KW-1133">Transmembrane helix</keyword>
<keyword evidence="8" id="KW-0547">Nucleotide-binding</keyword>
<gene>
    <name evidence="20" type="ORF">G7Y89_g664</name>
</gene>
<comment type="similarity">
    <text evidence="4">Belongs to the membrane magnesium transporter (TC 1.A.67) family.</text>
</comment>
<keyword evidence="11" id="KW-0238">DNA-binding</keyword>
<keyword evidence="9" id="KW-0067">ATP-binding</keyword>
<dbReference type="GO" id="GO:0006298">
    <property type="term" value="P:mismatch repair"/>
    <property type="evidence" value="ECO:0007669"/>
    <property type="project" value="InterPro"/>
</dbReference>
<comment type="subcellular location">
    <subcellularLocation>
        <location evidence="3">Chromosome</location>
    </subcellularLocation>
    <subcellularLocation>
        <location evidence="2">Endomembrane system</location>
        <topology evidence="2">Multi-pass membrane protein</topology>
    </subcellularLocation>
    <subcellularLocation>
        <location evidence="1">Nucleus</location>
    </subcellularLocation>
</comment>
<dbReference type="SUPFAM" id="SSF48334">
    <property type="entry name" value="DNA repair protein MutS, domain III"/>
    <property type="match status" value="1"/>
</dbReference>
<evidence type="ECO:0000256" key="14">
    <source>
        <dbReference type="ARBA" id="ARBA00023254"/>
    </source>
</evidence>
<organism evidence="20 21">
    <name type="scientific">Cudoniella acicularis</name>
    <dbReference type="NCBI Taxonomy" id="354080"/>
    <lineage>
        <taxon>Eukaryota</taxon>
        <taxon>Fungi</taxon>
        <taxon>Dikarya</taxon>
        <taxon>Ascomycota</taxon>
        <taxon>Pezizomycotina</taxon>
        <taxon>Leotiomycetes</taxon>
        <taxon>Helotiales</taxon>
        <taxon>Tricladiaceae</taxon>
        <taxon>Cudoniella</taxon>
    </lineage>
</organism>
<dbReference type="Pfam" id="PF10270">
    <property type="entry name" value="MMgT"/>
    <property type="match status" value="1"/>
</dbReference>
<feature type="domain" description="DNA mismatch repair proteins mutS family" evidence="19">
    <location>
        <begin position="949"/>
        <end position="965"/>
    </location>
</feature>
<evidence type="ECO:0000256" key="18">
    <source>
        <dbReference type="SAM" id="SignalP"/>
    </source>
</evidence>
<dbReference type="InterPro" id="IPR018937">
    <property type="entry name" value="MMgT"/>
</dbReference>
<evidence type="ECO:0000259" key="19">
    <source>
        <dbReference type="PROSITE" id="PS00486"/>
    </source>
</evidence>
<feature type="compositionally biased region" description="Polar residues" evidence="17">
    <location>
        <begin position="178"/>
        <end position="206"/>
    </location>
</feature>
<keyword evidence="18" id="KW-0732">Signal</keyword>